<evidence type="ECO:0000313" key="1">
    <source>
        <dbReference type="EMBL" id="CAD7413576.1"/>
    </source>
</evidence>
<dbReference type="EMBL" id="OD007001">
    <property type="protein sequence ID" value="CAD7413576.1"/>
    <property type="molecule type" value="Genomic_DNA"/>
</dbReference>
<dbReference type="AlphaFoldDB" id="A0A7R9HA09"/>
<accession>A0A7R9HA09</accession>
<gene>
    <name evidence="1" type="ORF">TPSB3V08_LOCUS9113</name>
</gene>
<reference evidence="1" key="1">
    <citation type="submission" date="2020-11" db="EMBL/GenBank/DDBJ databases">
        <authorList>
            <person name="Tran Van P."/>
        </authorList>
    </citation>
    <scope>NUCLEOTIDE SEQUENCE</scope>
</reference>
<protein>
    <submittedName>
        <fullName evidence="1">Uncharacterized protein</fullName>
    </submittedName>
</protein>
<sequence>MEHHKMNVGQGLQNTSQTSRVFNPYPSFCSAMQPSLKPLPPSHVGGMTFYQLEEFVDLSLRMMIEEAAVFDNQVKEVNRRDMVIRNNALQLQEVAALFIHFSETVYMLEKEEYFIQYYLGVLELALNSVVEPRSIAPYMSASNDAEL</sequence>
<name>A0A7R9HA09_TIMPO</name>
<organism evidence="1">
    <name type="scientific">Timema poppense</name>
    <name type="common">Walking stick</name>
    <dbReference type="NCBI Taxonomy" id="170557"/>
    <lineage>
        <taxon>Eukaryota</taxon>
        <taxon>Metazoa</taxon>
        <taxon>Ecdysozoa</taxon>
        <taxon>Arthropoda</taxon>
        <taxon>Hexapoda</taxon>
        <taxon>Insecta</taxon>
        <taxon>Pterygota</taxon>
        <taxon>Neoptera</taxon>
        <taxon>Polyneoptera</taxon>
        <taxon>Phasmatodea</taxon>
        <taxon>Timematodea</taxon>
        <taxon>Timematoidea</taxon>
        <taxon>Timematidae</taxon>
        <taxon>Timema</taxon>
    </lineage>
</organism>
<proteinExistence type="predicted"/>